<proteinExistence type="predicted"/>
<gene>
    <name evidence="2" type="ORF">B7O98_07810</name>
</gene>
<protein>
    <recommendedName>
        <fullName evidence="4">TIGR00304 family protein</fullName>
    </recommendedName>
</protein>
<sequence length="88" mass="9284">MDVGVGMFLWGFILMLVGFTLLVTSLLLKIVEEPHEGVESKSKVSGGGVIVIGPIPIVFGSDKKAAIIAGLIGIALTLLALITFFIMR</sequence>
<evidence type="ECO:0000313" key="2">
    <source>
        <dbReference type="EMBL" id="PUA32544.1"/>
    </source>
</evidence>
<dbReference type="AlphaFoldDB" id="A0A2R7Y4V1"/>
<evidence type="ECO:0000313" key="3">
    <source>
        <dbReference type="Proteomes" id="UP000244093"/>
    </source>
</evidence>
<keyword evidence="1" id="KW-1133">Transmembrane helix</keyword>
<feature type="transmembrane region" description="Helical" evidence="1">
    <location>
        <begin position="6"/>
        <end position="31"/>
    </location>
</feature>
<dbReference type="Pfam" id="PF01998">
    <property type="entry name" value="DUF131"/>
    <property type="match status" value="1"/>
</dbReference>
<dbReference type="InterPro" id="IPR002849">
    <property type="entry name" value="DUF131"/>
</dbReference>
<comment type="caution">
    <text evidence="2">The sequence shown here is derived from an EMBL/GenBank/DDBJ whole genome shotgun (WGS) entry which is preliminary data.</text>
</comment>
<dbReference type="NCBIfam" id="TIGR00304">
    <property type="entry name" value="TIGR00304 family membrane protein"/>
    <property type="match status" value="1"/>
</dbReference>
<evidence type="ECO:0000256" key="1">
    <source>
        <dbReference type="SAM" id="Phobius"/>
    </source>
</evidence>
<feature type="transmembrane region" description="Helical" evidence="1">
    <location>
        <begin position="65"/>
        <end position="87"/>
    </location>
</feature>
<accession>A0A2R7Y4V1</accession>
<dbReference type="EMBL" id="NBVN01000004">
    <property type="protein sequence ID" value="PUA32544.1"/>
    <property type="molecule type" value="Genomic_DNA"/>
</dbReference>
<evidence type="ECO:0008006" key="4">
    <source>
        <dbReference type="Google" id="ProtNLM"/>
    </source>
</evidence>
<reference evidence="2 3" key="1">
    <citation type="journal article" date="2018" name="Syst. Appl. Microbiol.">
        <title>A new symbiotic nanoarchaeote (Candidatus Nanoclepta minutus) and its host (Zestosphaera tikiterensis gen. nov., sp. nov.) from a New Zealand hot spring.</title>
        <authorList>
            <person name="St John E."/>
            <person name="Liu Y."/>
            <person name="Podar M."/>
            <person name="Stott M.B."/>
            <person name="Meneghin J."/>
            <person name="Chen Z."/>
            <person name="Lagutin K."/>
            <person name="Mitchell K."/>
            <person name="Reysenbach A.L."/>
        </authorList>
    </citation>
    <scope>NUCLEOTIDE SEQUENCE [LARGE SCALE GENOMIC DNA]</scope>
    <source>
        <strain evidence="2">NZ3</strain>
    </source>
</reference>
<name>A0A2R7Y4V1_9CREN</name>
<organism evidence="2 3">
    <name type="scientific">Zestosphaera tikiterensis</name>
    <dbReference type="NCBI Taxonomy" id="1973259"/>
    <lineage>
        <taxon>Archaea</taxon>
        <taxon>Thermoproteota</taxon>
        <taxon>Thermoprotei</taxon>
        <taxon>Desulfurococcales</taxon>
        <taxon>Desulfurococcaceae</taxon>
        <taxon>Zestosphaera</taxon>
    </lineage>
</organism>
<dbReference type="Proteomes" id="UP000244093">
    <property type="component" value="Unassembled WGS sequence"/>
</dbReference>
<keyword evidence="1" id="KW-0812">Transmembrane</keyword>
<keyword evidence="1" id="KW-0472">Membrane</keyword>